<dbReference type="SUPFAM" id="SSF47113">
    <property type="entry name" value="Histone-fold"/>
    <property type="match status" value="1"/>
</dbReference>
<dbReference type="Proteomes" id="UP001497497">
    <property type="component" value="Unassembled WGS sequence"/>
</dbReference>
<name>A0AAV2ISQ4_LYMST</name>
<protein>
    <submittedName>
        <fullName evidence="1">Uncharacterized protein</fullName>
    </submittedName>
</protein>
<gene>
    <name evidence="1" type="ORF">GSLYS_00022430001</name>
</gene>
<evidence type="ECO:0000313" key="1">
    <source>
        <dbReference type="EMBL" id="CAL1549113.1"/>
    </source>
</evidence>
<dbReference type="InterPro" id="IPR009072">
    <property type="entry name" value="Histone-fold"/>
</dbReference>
<evidence type="ECO:0000313" key="2">
    <source>
        <dbReference type="Proteomes" id="UP001497497"/>
    </source>
</evidence>
<dbReference type="Gene3D" id="1.10.20.10">
    <property type="entry name" value="Histone, subunit A"/>
    <property type="match status" value="1"/>
</dbReference>
<keyword evidence="2" id="KW-1185">Reference proteome</keyword>
<reference evidence="1 2" key="1">
    <citation type="submission" date="2024-04" db="EMBL/GenBank/DDBJ databases">
        <authorList>
            <consortium name="Genoscope - CEA"/>
            <person name="William W."/>
        </authorList>
    </citation>
    <scope>NUCLEOTIDE SEQUENCE [LARGE SCALE GENOMIC DNA]</scope>
</reference>
<dbReference type="GO" id="GO:0046982">
    <property type="term" value="F:protein heterodimerization activity"/>
    <property type="evidence" value="ECO:0007669"/>
    <property type="project" value="InterPro"/>
</dbReference>
<dbReference type="AlphaFoldDB" id="A0AAV2ISQ4"/>
<comment type="caution">
    <text evidence="1">The sequence shown here is derived from an EMBL/GenBank/DDBJ whole genome shotgun (WGS) entry which is preliminary data.</text>
</comment>
<dbReference type="EMBL" id="CAXITT010004461">
    <property type="protein sequence ID" value="CAL1549113.1"/>
    <property type="molecule type" value="Genomic_DNA"/>
</dbReference>
<proteinExistence type="predicted"/>
<organism evidence="1 2">
    <name type="scientific">Lymnaea stagnalis</name>
    <name type="common">Great pond snail</name>
    <name type="synonym">Helix stagnalis</name>
    <dbReference type="NCBI Taxonomy" id="6523"/>
    <lineage>
        <taxon>Eukaryota</taxon>
        <taxon>Metazoa</taxon>
        <taxon>Spiralia</taxon>
        <taxon>Lophotrochozoa</taxon>
        <taxon>Mollusca</taxon>
        <taxon>Gastropoda</taxon>
        <taxon>Heterobranchia</taxon>
        <taxon>Euthyneura</taxon>
        <taxon>Panpulmonata</taxon>
        <taxon>Hygrophila</taxon>
        <taxon>Lymnaeoidea</taxon>
        <taxon>Lymnaeidae</taxon>
        <taxon>Lymnaea</taxon>
    </lineage>
</organism>
<accession>A0AAV2ISQ4</accession>
<sequence length="65" mass="7553">MNCFVKFIFLFISTDPSQLAHYNNFFFFLNLKTKTSMVIQTAVSLLLPCELLEYVFGESFKSVTK</sequence>